<dbReference type="PANTHER" id="PTHR47755:SF1">
    <property type="entry name" value="CELL DIVISION PROTEIN FTSX"/>
    <property type="match status" value="1"/>
</dbReference>
<comment type="function">
    <text evidence="10">Part of the ABC transporter FtsEX involved in cellular division.</text>
</comment>
<organism evidence="15 16">
    <name type="scientific">Oligella ureolytica</name>
    <dbReference type="NCBI Taxonomy" id="90244"/>
    <lineage>
        <taxon>Bacteria</taxon>
        <taxon>Pseudomonadati</taxon>
        <taxon>Pseudomonadota</taxon>
        <taxon>Betaproteobacteria</taxon>
        <taxon>Burkholderiales</taxon>
        <taxon>Alcaligenaceae</taxon>
        <taxon>Oligella</taxon>
    </lineage>
</organism>
<dbReference type="PIRSF" id="PIRSF003097">
    <property type="entry name" value="FtsX"/>
    <property type="match status" value="1"/>
</dbReference>
<keyword evidence="8 10" id="KW-0472">Membrane</keyword>
<dbReference type="STRING" id="1122619.GCA_000373745_00377"/>
<reference evidence="15 16" key="1">
    <citation type="submission" date="2018-06" db="EMBL/GenBank/DDBJ databases">
        <authorList>
            <consortium name="Pathogen Informatics"/>
            <person name="Doyle S."/>
        </authorList>
    </citation>
    <scope>NUCLEOTIDE SEQUENCE [LARGE SCALE GENOMIC DNA]</scope>
    <source>
        <strain evidence="15 16">NCTC11997</strain>
    </source>
</reference>
<dbReference type="OrthoDB" id="9813411at2"/>
<dbReference type="GO" id="GO:0051301">
    <property type="term" value="P:cell division"/>
    <property type="evidence" value="ECO:0007669"/>
    <property type="project" value="UniProtKB-KW"/>
</dbReference>
<evidence type="ECO:0000256" key="10">
    <source>
        <dbReference type="PIRNR" id="PIRNR003097"/>
    </source>
</evidence>
<feature type="domain" description="FtsX extracellular" evidence="13">
    <location>
        <begin position="63"/>
        <end position="161"/>
    </location>
</feature>
<feature type="domain" description="ABC3 transporter permease C-terminal" evidence="12">
    <location>
        <begin position="184"/>
        <end position="303"/>
    </location>
</feature>
<keyword evidence="9 10" id="KW-0131">Cell cycle</keyword>
<feature type="transmembrane region" description="Helical" evidence="11">
    <location>
        <begin position="27"/>
        <end position="48"/>
    </location>
</feature>
<keyword evidence="10" id="KW-0997">Cell inner membrane</keyword>
<evidence type="ECO:0000256" key="11">
    <source>
        <dbReference type="SAM" id="Phobius"/>
    </source>
</evidence>
<comment type="subcellular location">
    <subcellularLocation>
        <location evidence="10">Cell inner membrane</location>
    </subcellularLocation>
    <subcellularLocation>
        <location evidence="1">Cell membrane</location>
        <topology evidence="1">Multi-pass membrane protein</topology>
    </subcellularLocation>
</comment>
<reference evidence="14 17" key="2">
    <citation type="submission" date="2020-12" db="EMBL/GenBank/DDBJ databases">
        <title>FDA dAtabase for Regulatory Grade micrObial Sequences (FDA-ARGOS): Supporting development and validation of Infectious Disease Dx tests.</title>
        <authorList>
            <person name="Sproer C."/>
            <person name="Gronow S."/>
            <person name="Severitt S."/>
            <person name="Schroder I."/>
            <person name="Tallon L."/>
            <person name="Sadzewicz L."/>
            <person name="Zhao X."/>
            <person name="Boylan J."/>
            <person name="Ott S."/>
            <person name="Bowen H."/>
            <person name="Vavikolanu K."/>
            <person name="Mehta A."/>
            <person name="Aluvathingal J."/>
            <person name="Nadendla S."/>
            <person name="Lowell S."/>
            <person name="Myers T."/>
            <person name="Yan Y."/>
            <person name="Sichtig H."/>
        </authorList>
    </citation>
    <scope>NUCLEOTIDE SEQUENCE [LARGE SCALE GENOMIC DNA]</scope>
    <source>
        <strain evidence="14 17">FDAARGOS_872</strain>
    </source>
</reference>
<gene>
    <name evidence="15" type="primary">ftsX</name>
    <name evidence="14" type="ORF">I6G29_09635</name>
    <name evidence="15" type="ORF">NCTC11997_01994</name>
</gene>
<keyword evidence="17" id="KW-1185">Reference proteome</keyword>
<evidence type="ECO:0000256" key="1">
    <source>
        <dbReference type="ARBA" id="ARBA00004651"/>
    </source>
</evidence>
<keyword evidence="4 10" id="KW-1003">Cell membrane</keyword>
<evidence type="ECO:0000259" key="13">
    <source>
        <dbReference type="Pfam" id="PF18075"/>
    </source>
</evidence>
<evidence type="ECO:0000313" key="15">
    <source>
        <dbReference type="EMBL" id="SUA56101.1"/>
    </source>
</evidence>
<dbReference type="RefSeq" id="WP_018573557.1">
    <property type="nucleotide sequence ID" value="NZ_CP065725.1"/>
</dbReference>
<dbReference type="GO" id="GO:0005886">
    <property type="term" value="C:plasma membrane"/>
    <property type="evidence" value="ECO:0007669"/>
    <property type="project" value="UniProtKB-SubCell"/>
</dbReference>
<dbReference type="EMBL" id="CP065725">
    <property type="protein sequence ID" value="QPT39420.1"/>
    <property type="molecule type" value="Genomic_DNA"/>
</dbReference>
<evidence type="ECO:0000256" key="8">
    <source>
        <dbReference type="ARBA" id="ARBA00023136"/>
    </source>
</evidence>
<evidence type="ECO:0000256" key="5">
    <source>
        <dbReference type="ARBA" id="ARBA00022618"/>
    </source>
</evidence>
<proteinExistence type="inferred from homology"/>
<evidence type="ECO:0000256" key="7">
    <source>
        <dbReference type="ARBA" id="ARBA00022989"/>
    </source>
</evidence>
<evidence type="ECO:0000313" key="16">
    <source>
        <dbReference type="Proteomes" id="UP000254603"/>
    </source>
</evidence>
<feature type="transmembrane region" description="Helical" evidence="11">
    <location>
        <begin position="279"/>
        <end position="300"/>
    </location>
</feature>
<dbReference type="Pfam" id="PF18075">
    <property type="entry name" value="FtsX_ECD"/>
    <property type="match status" value="1"/>
</dbReference>
<dbReference type="InterPro" id="IPR003838">
    <property type="entry name" value="ABC3_permease_C"/>
</dbReference>
<feature type="transmembrane region" description="Helical" evidence="11">
    <location>
        <begin position="229"/>
        <end position="259"/>
    </location>
</feature>
<evidence type="ECO:0000256" key="4">
    <source>
        <dbReference type="ARBA" id="ARBA00022475"/>
    </source>
</evidence>
<dbReference type="InterPro" id="IPR040690">
    <property type="entry name" value="FtsX_ECD"/>
</dbReference>
<comment type="similarity">
    <text evidence="2 10">Belongs to the ABC-4 integral membrane protein family. FtsX subfamily.</text>
</comment>
<feature type="transmembrane region" description="Helical" evidence="11">
    <location>
        <begin position="173"/>
        <end position="198"/>
    </location>
</feature>
<dbReference type="GO" id="GO:0032153">
    <property type="term" value="C:cell division site"/>
    <property type="evidence" value="ECO:0007669"/>
    <property type="project" value="TreeGrafter"/>
</dbReference>
<evidence type="ECO:0000256" key="2">
    <source>
        <dbReference type="ARBA" id="ARBA00007379"/>
    </source>
</evidence>
<evidence type="ECO:0000256" key="3">
    <source>
        <dbReference type="ARBA" id="ARBA00021907"/>
    </source>
</evidence>
<dbReference type="InterPro" id="IPR004513">
    <property type="entry name" value="FtsX"/>
</dbReference>
<dbReference type="Gene3D" id="3.30.70.3040">
    <property type="match status" value="1"/>
</dbReference>
<keyword evidence="7 11" id="KW-1133">Transmembrane helix</keyword>
<dbReference type="Pfam" id="PF02687">
    <property type="entry name" value="FtsX"/>
    <property type="match status" value="1"/>
</dbReference>
<keyword evidence="6 11" id="KW-0812">Transmembrane</keyword>
<evidence type="ECO:0000256" key="9">
    <source>
        <dbReference type="ARBA" id="ARBA00023306"/>
    </source>
</evidence>
<sequence>MRSWLRQHAYALKVALRRIAQTPFSSLANILVIAFVLSLPLIAASLLVSLEPVTRTVSVNPAVTLFMKDTVSIDDTHDLAVAIHQDNSELVQEIQVVDKNDALEDLKNTPAWTESLSVLAKNPLPHAIIITLSNSEQEFVNSERVLSFTDQLATYEQVDLVQFDSDWVQKLQAIMTFIKVVLILLAIGVSVVVIATVFNTVRMQALVQRDEIAVARLVGATETFVRRPFLYFGAVVGLAAGVVAIGLTSIAIMMVNSSIKDVFAQSYEQPFLVHLPDLFWLLFSIVIAMLIAAAAARWSVTRHSKF</sequence>
<evidence type="ECO:0000256" key="6">
    <source>
        <dbReference type="ARBA" id="ARBA00022692"/>
    </source>
</evidence>
<dbReference type="EMBL" id="UGSB01000001">
    <property type="protein sequence ID" value="SUA56101.1"/>
    <property type="molecule type" value="Genomic_DNA"/>
</dbReference>
<dbReference type="PANTHER" id="PTHR47755">
    <property type="entry name" value="CELL DIVISION PROTEIN FTSX"/>
    <property type="match status" value="1"/>
</dbReference>
<dbReference type="Proteomes" id="UP000254603">
    <property type="component" value="Unassembled WGS sequence"/>
</dbReference>
<keyword evidence="5 10" id="KW-0132">Cell division</keyword>
<dbReference type="AlphaFoldDB" id="A0A378XHS5"/>
<evidence type="ECO:0000259" key="12">
    <source>
        <dbReference type="Pfam" id="PF02687"/>
    </source>
</evidence>
<evidence type="ECO:0000313" key="14">
    <source>
        <dbReference type="EMBL" id="QPT39420.1"/>
    </source>
</evidence>
<name>A0A378XHS5_9BURK</name>
<accession>A0A378XHS5</accession>
<protein>
    <recommendedName>
        <fullName evidence="3 10">Cell division protein FtsX</fullName>
    </recommendedName>
</protein>
<dbReference type="Proteomes" id="UP000594903">
    <property type="component" value="Chromosome"/>
</dbReference>
<evidence type="ECO:0000313" key="17">
    <source>
        <dbReference type="Proteomes" id="UP000594903"/>
    </source>
</evidence>